<gene>
    <name evidence="2" type="ORF">OOU_Y34scaffold00969g24</name>
</gene>
<sequence length="87" mass="9798">MSNVVLESSIPPPSHELSTDDHGIQVASLCTGFKFFQRVFLATSRSNSELKIAQLPLYIGYLDRPHDPKLVDYPVRKPCPISKICQR</sequence>
<name>A0AA97NNB3_PYRO3</name>
<reference evidence="2" key="1">
    <citation type="journal article" date="2012" name="PLoS Genet.">
        <title>Comparative analysis of the genomes of two field isolates of the rice blast fungus Magnaporthe oryzae.</title>
        <authorList>
            <person name="Xue M."/>
            <person name="Yang J."/>
            <person name="Li Z."/>
            <person name="Hu S."/>
            <person name="Yao N."/>
            <person name="Dean R.A."/>
            <person name="Zhao W."/>
            <person name="Shen M."/>
            <person name="Zhang H."/>
            <person name="Li C."/>
            <person name="Liu L."/>
            <person name="Cao L."/>
            <person name="Xu X."/>
            <person name="Xing Y."/>
            <person name="Hsiang T."/>
            <person name="Zhang Z."/>
            <person name="Xu J.R."/>
            <person name="Peng Y.L."/>
        </authorList>
    </citation>
    <scope>NUCLEOTIDE SEQUENCE</scope>
    <source>
        <strain evidence="2">Y34</strain>
    </source>
</reference>
<dbReference type="EMBL" id="JH793200">
    <property type="protein sequence ID" value="ELQ33339.1"/>
    <property type="molecule type" value="Genomic_DNA"/>
</dbReference>
<protein>
    <submittedName>
        <fullName evidence="2">Uncharacterized protein</fullName>
    </submittedName>
</protein>
<feature type="region of interest" description="Disordered" evidence="1">
    <location>
        <begin position="1"/>
        <end position="20"/>
    </location>
</feature>
<evidence type="ECO:0000256" key="1">
    <source>
        <dbReference type="SAM" id="MobiDB-lite"/>
    </source>
</evidence>
<dbReference type="Proteomes" id="UP000011086">
    <property type="component" value="Unassembled WGS sequence"/>
</dbReference>
<evidence type="ECO:0000313" key="2">
    <source>
        <dbReference type="EMBL" id="ELQ33339.1"/>
    </source>
</evidence>
<accession>A0AA97NNB3</accession>
<organism evidence="2">
    <name type="scientific">Pyricularia oryzae (strain Y34)</name>
    <name type="common">Rice blast fungus</name>
    <name type="synonym">Magnaporthe oryzae</name>
    <dbReference type="NCBI Taxonomy" id="1143189"/>
    <lineage>
        <taxon>Eukaryota</taxon>
        <taxon>Fungi</taxon>
        <taxon>Dikarya</taxon>
        <taxon>Ascomycota</taxon>
        <taxon>Pezizomycotina</taxon>
        <taxon>Sordariomycetes</taxon>
        <taxon>Sordariomycetidae</taxon>
        <taxon>Magnaporthales</taxon>
        <taxon>Pyriculariaceae</taxon>
        <taxon>Pyricularia</taxon>
    </lineage>
</organism>
<proteinExistence type="predicted"/>
<dbReference type="AlphaFoldDB" id="A0AA97NNB3"/>